<comment type="catalytic activity">
    <reaction evidence="1 6">
        <text>3'-dephospho-CoA + ATP = 2'-(5''-triphospho-alpha-D-ribosyl)-3'-dephospho-CoA + adenine</text>
        <dbReference type="Rhea" id="RHEA:15117"/>
        <dbReference type="ChEBI" id="CHEBI:16708"/>
        <dbReference type="ChEBI" id="CHEBI:30616"/>
        <dbReference type="ChEBI" id="CHEBI:57328"/>
        <dbReference type="ChEBI" id="CHEBI:61378"/>
        <dbReference type="EC" id="2.4.2.52"/>
    </reaction>
</comment>
<keyword evidence="3 6" id="KW-0808">Transferase</keyword>
<reference evidence="7 8" key="1">
    <citation type="journal article" date="2022" name="Int. J. Syst. Evol. Microbiol.">
        <title>Pseudocitrobacter corydidari sp. nov., isolated from the Asian emerald cockroach Corydidarum magnifica.</title>
        <authorList>
            <person name="Guzman J."/>
            <person name="Poehlein A."/>
            <person name="Glaeser S.P."/>
            <person name="Schwengers O."/>
            <person name="Blom J."/>
            <person name="Hollensteiner J."/>
            <person name="Kampfer P."/>
            <person name="Vilcinskas A."/>
        </authorList>
    </citation>
    <scope>NUCLEOTIDE SEQUENCE [LARGE SCALE GENOMIC DNA]</scope>
    <source>
        <strain evidence="7">G163CM</strain>
    </source>
</reference>
<dbReference type="PANTHER" id="PTHR30201:SF2">
    <property type="entry name" value="2-(5''-TRIPHOSPHORIBOSYL)-3'-DEPHOSPHOCOENZYME-A SYNTHASE"/>
    <property type="match status" value="1"/>
</dbReference>
<evidence type="ECO:0000256" key="6">
    <source>
        <dbReference type="HAMAP-Rule" id="MF_00397"/>
    </source>
</evidence>
<evidence type="ECO:0000256" key="1">
    <source>
        <dbReference type="ARBA" id="ARBA00001210"/>
    </source>
</evidence>
<dbReference type="GO" id="GO:0046917">
    <property type="term" value="F:triphosphoribosyl-dephospho-CoA synthase activity"/>
    <property type="evidence" value="ECO:0007669"/>
    <property type="project" value="UniProtKB-EC"/>
</dbReference>
<dbReference type="InterPro" id="IPR002736">
    <property type="entry name" value="CitG"/>
</dbReference>
<dbReference type="EMBL" id="CP087880">
    <property type="protein sequence ID" value="UGS43576.1"/>
    <property type="molecule type" value="Genomic_DNA"/>
</dbReference>
<keyword evidence="8" id="KW-1185">Reference proteome</keyword>
<evidence type="ECO:0000256" key="5">
    <source>
        <dbReference type="ARBA" id="ARBA00022840"/>
    </source>
</evidence>
<evidence type="ECO:0000313" key="8">
    <source>
        <dbReference type="Proteomes" id="UP001199659"/>
    </source>
</evidence>
<evidence type="ECO:0000256" key="2">
    <source>
        <dbReference type="ARBA" id="ARBA00006812"/>
    </source>
</evidence>
<keyword evidence="7" id="KW-0328">Glycosyltransferase</keyword>
<dbReference type="HAMAP" id="MF_00397">
    <property type="entry name" value="CitG"/>
    <property type="match status" value="1"/>
</dbReference>
<dbReference type="Pfam" id="PF01874">
    <property type="entry name" value="CitG"/>
    <property type="match status" value="1"/>
</dbReference>
<proteinExistence type="inferred from homology"/>
<gene>
    <name evidence="7" type="primary">citG_3</name>
    <name evidence="6" type="synonym">citG</name>
    <name evidence="7" type="ORF">G163CM_43550</name>
</gene>
<dbReference type="EC" id="2.4.2.52" evidence="6"/>
<dbReference type="Proteomes" id="UP001199659">
    <property type="component" value="Chromosome"/>
</dbReference>
<evidence type="ECO:0000256" key="4">
    <source>
        <dbReference type="ARBA" id="ARBA00022741"/>
    </source>
</evidence>
<evidence type="ECO:0000256" key="3">
    <source>
        <dbReference type="ARBA" id="ARBA00022679"/>
    </source>
</evidence>
<keyword evidence="5 6" id="KW-0067">ATP-binding</keyword>
<dbReference type="Gene3D" id="1.10.4200.10">
    <property type="entry name" value="Triphosphoribosyl-dephospho-CoA protein"/>
    <property type="match status" value="1"/>
</dbReference>
<dbReference type="PANTHER" id="PTHR30201">
    <property type="entry name" value="TRIPHOSPHORIBOSYL-DEPHOSPHO-COA SYNTHASE"/>
    <property type="match status" value="1"/>
</dbReference>
<keyword evidence="4 6" id="KW-0547">Nucleotide-binding</keyword>
<dbReference type="InterPro" id="IPR017551">
    <property type="entry name" value="TriPribosyl-deP-CoA_syn_CitG"/>
</dbReference>
<organism evidence="7 8">
    <name type="scientific">Pseudocitrobacter corydidari</name>
    <dbReference type="NCBI Taxonomy" id="2891570"/>
    <lineage>
        <taxon>Bacteria</taxon>
        <taxon>Pseudomonadati</taxon>
        <taxon>Pseudomonadota</taxon>
        <taxon>Gammaproteobacteria</taxon>
        <taxon>Enterobacterales</taxon>
        <taxon>Enterobacteriaceae</taxon>
        <taxon>Pseudocitrobacter</taxon>
    </lineage>
</organism>
<evidence type="ECO:0000313" key="7">
    <source>
        <dbReference type="EMBL" id="UGS43576.1"/>
    </source>
</evidence>
<accession>A0ABY3SA37</accession>
<dbReference type="GO" id="GO:0016757">
    <property type="term" value="F:glycosyltransferase activity"/>
    <property type="evidence" value="ECO:0007669"/>
    <property type="project" value="UniProtKB-KW"/>
</dbReference>
<protein>
    <recommendedName>
        <fullName evidence="6">Probable 2-(5''-triphosphoribosyl)-3'-dephosphocoenzyme-A synthase</fullName>
        <shortName evidence="6">2-(5''-triphosphoribosyl)-3'-dephospho-CoA synthase</shortName>
        <ecNumber evidence="6">2.4.2.52</ecNumber>
    </recommendedName>
</protein>
<sequence length="273" mass="29895">MAGLLATKPRVINVAALAEEALWQELELTPKPGLVDKNNNGSHRDMDHALFVRSIQAISPWFARFDDAGREFALRTDSEQLALLRPIGIACEQAMLRATHGVNTHKGGIFALGLLCFAAGRLAEKGSQINALSLSSQVSGLCQGMVQRELASRQSRATAGEKQFHQFGLTGARGEAESGFATVMRHVLPYWNPRAMHEMLLRLMKVNPDSNLVSRGGMAGMRYVQNYSQQLLARGWQHNDLVEMDKQLIARNLSPGGSADLLSVAWVLGGCKY</sequence>
<name>A0ABY3SA37_9ENTR</name>
<comment type="similarity">
    <text evidence="2 6">Belongs to the CitG/MdcB family.</text>
</comment>
<dbReference type="RefSeq" id="WP_231826269.1">
    <property type="nucleotide sequence ID" value="NZ_CP087880.1"/>
</dbReference>
<dbReference type="NCBIfam" id="TIGR03125">
    <property type="entry name" value="citrate_citG"/>
    <property type="match status" value="1"/>
</dbReference>